<organism evidence="3 4">
    <name type="scientific">Oceanihabitans sediminis</name>
    <dbReference type="NCBI Taxonomy" id="1812012"/>
    <lineage>
        <taxon>Bacteria</taxon>
        <taxon>Pseudomonadati</taxon>
        <taxon>Bacteroidota</taxon>
        <taxon>Flavobacteriia</taxon>
        <taxon>Flavobacteriales</taxon>
        <taxon>Flavobacteriaceae</taxon>
        <taxon>Oceanihabitans</taxon>
    </lineage>
</organism>
<sequence length="319" mass="35919">MARFVILKNIIMMKNYAMLLLLFLGVVATAQETISFEASEGYTLGSLNTQNGWEVTDDNQGGYLLNQVVTDEKATDGTYAFKNAFEPDFNPQWLPIFGAAKTFDTPKTHEDFVISFDMMVTEANGADFEFTLFGIDANDDFVPVAGIAMEYRGLIYTIDDINYTAFYIEDAAWTPNTWLNIKIEVSDTELKYYLNNVLAHTRSNFTMVDIVGFNMLHNNYGGSAFYDNFIMQTGSLGIEDIVDTTGIRIYPNPVKDVLHVEGITPNQISTIAIYNLRGQKLMESKSMKNINLSTLSEGVYLLNIQTLDNKTHTHKLIKN</sequence>
<evidence type="ECO:0000256" key="1">
    <source>
        <dbReference type="ARBA" id="ARBA00022729"/>
    </source>
</evidence>
<gene>
    <name evidence="3" type="ORF">DU428_01450</name>
</gene>
<keyword evidence="1" id="KW-0732">Signal</keyword>
<reference evidence="3 4" key="1">
    <citation type="submission" date="2018-07" db="EMBL/GenBank/DDBJ databases">
        <title>Oceanihabitans testaceum sp. nov., isolated from marine sediment.</title>
        <authorList>
            <person name="Li C.-M."/>
        </authorList>
    </citation>
    <scope>NUCLEOTIDE SEQUENCE [LARGE SCALE GENOMIC DNA]</scope>
    <source>
        <strain evidence="3 4">S9-10</strain>
    </source>
</reference>
<dbReference type="AlphaFoldDB" id="A0A368P5B4"/>
<evidence type="ECO:0000313" key="3">
    <source>
        <dbReference type="EMBL" id="RCU58077.1"/>
    </source>
</evidence>
<name>A0A368P5B4_9FLAO</name>
<comment type="caution">
    <text evidence="3">The sequence shown here is derived from an EMBL/GenBank/DDBJ whole genome shotgun (WGS) entry which is preliminary data.</text>
</comment>
<evidence type="ECO:0000313" key="4">
    <source>
        <dbReference type="Proteomes" id="UP000252249"/>
    </source>
</evidence>
<feature type="domain" description="Secretion system C-terminal sorting" evidence="2">
    <location>
        <begin position="249"/>
        <end position="317"/>
    </location>
</feature>
<dbReference type="NCBIfam" id="TIGR04183">
    <property type="entry name" value="Por_Secre_tail"/>
    <property type="match status" value="1"/>
</dbReference>
<evidence type="ECO:0000259" key="2">
    <source>
        <dbReference type="Pfam" id="PF18962"/>
    </source>
</evidence>
<dbReference type="Proteomes" id="UP000252249">
    <property type="component" value="Unassembled WGS sequence"/>
</dbReference>
<accession>A0A368P5B4</accession>
<protein>
    <submittedName>
        <fullName evidence="3">T9SS C-terminal target domain-containing protein</fullName>
    </submittedName>
</protein>
<dbReference type="InterPro" id="IPR026444">
    <property type="entry name" value="Secre_tail"/>
</dbReference>
<dbReference type="OrthoDB" id="1467680at2"/>
<dbReference type="Pfam" id="PF18962">
    <property type="entry name" value="Por_Secre_tail"/>
    <property type="match status" value="1"/>
</dbReference>
<dbReference type="Gene3D" id="2.60.120.560">
    <property type="entry name" value="Exo-inulinase, domain 1"/>
    <property type="match status" value="1"/>
</dbReference>
<keyword evidence="4" id="KW-1185">Reference proteome</keyword>
<dbReference type="EMBL" id="QPIG01000001">
    <property type="protein sequence ID" value="RCU58077.1"/>
    <property type="molecule type" value="Genomic_DNA"/>
</dbReference>
<proteinExistence type="predicted"/>